<dbReference type="SUPFAM" id="SSF110849">
    <property type="entry name" value="ParB/Sulfiredoxin"/>
    <property type="match status" value="1"/>
</dbReference>
<dbReference type="EMBL" id="CP012752">
    <property type="protein sequence ID" value="ALG15422.1"/>
    <property type="molecule type" value="Genomic_DNA"/>
</dbReference>
<evidence type="ECO:0000313" key="4">
    <source>
        <dbReference type="Proteomes" id="UP000063699"/>
    </source>
</evidence>
<name>A0A0N9I5Q6_9PSEU</name>
<reference evidence="3 4" key="1">
    <citation type="submission" date="2015-07" db="EMBL/GenBank/DDBJ databases">
        <title>Genome sequencing of Kibdelosporangium phytohabitans.</title>
        <authorList>
            <person name="Qin S."/>
            <person name="Xing K."/>
        </authorList>
    </citation>
    <scope>NUCLEOTIDE SEQUENCE [LARGE SCALE GENOMIC DNA]</scope>
    <source>
        <strain evidence="3 4">KLBMP1111</strain>
    </source>
</reference>
<organism evidence="3 4">
    <name type="scientific">Kibdelosporangium phytohabitans</name>
    <dbReference type="NCBI Taxonomy" id="860235"/>
    <lineage>
        <taxon>Bacteria</taxon>
        <taxon>Bacillati</taxon>
        <taxon>Actinomycetota</taxon>
        <taxon>Actinomycetes</taxon>
        <taxon>Pseudonocardiales</taxon>
        <taxon>Pseudonocardiaceae</taxon>
        <taxon>Kibdelosporangium</taxon>
    </lineage>
</organism>
<dbReference type="InterPro" id="IPR036086">
    <property type="entry name" value="ParB/Sulfiredoxin_sf"/>
</dbReference>
<dbReference type="KEGG" id="kphy:AOZ06_39690"/>
<evidence type="ECO:0000259" key="2">
    <source>
        <dbReference type="SMART" id="SM00470"/>
    </source>
</evidence>
<gene>
    <name evidence="3" type="ORF">AOZ06_39690</name>
</gene>
<evidence type="ECO:0000313" key="3">
    <source>
        <dbReference type="EMBL" id="ALG15422.1"/>
    </source>
</evidence>
<dbReference type="OrthoDB" id="3701787at2"/>
<dbReference type="Gene3D" id="3.90.1530.10">
    <property type="entry name" value="Conserved hypothetical protein from pyrococcus furiosus pfu- 392566-001, ParB domain"/>
    <property type="match status" value="1"/>
</dbReference>
<dbReference type="AlphaFoldDB" id="A0A0N9I5Q6"/>
<protein>
    <recommendedName>
        <fullName evidence="2">ParB-like N-terminal domain-containing protein</fullName>
    </recommendedName>
</protein>
<dbReference type="InterPro" id="IPR003115">
    <property type="entry name" value="ParB_N"/>
</dbReference>
<dbReference type="SMART" id="SM00470">
    <property type="entry name" value="ParB"/>
    <property type="match status" value="1"/>
</dbReference>
<feature type="region of interest" description="Disordered" evidence="1">
    <location>
        <begin position="144"/>
        <end position="168"/>
    </location>
</feature>
<feature type="domain" description="ParB-like N-terminal" evidence="2">
    <location>
        <begin position="4"/>
        <end position="88"/>
    </location>
</feature>
<sequence length="311" mass="33380">MPLVTLPIDSLNPADSPRLSGIDSTRAHAMAESGTDLPPIVVHRQTMRVIDGAHRLRAAQLRGADRIQARLFDGTADAAFVLAVEANVVHGLPLSPEDREAAVVRIVFSHPQWSDRVVAARTGLSDKTIAAIRRRRSADLPKLNSRVGRDGRIRPLSSAQGRRSAGELMTANPHASLREVAKAAGISLGTAVDVRRRILRGEDPVPPKQRATPGIAGDAIPVSSTVDEMAGRDHAATLQALRSDPSLRLTEAGRTLLRCLNLHMVDQDQWSRMVDGVPSHCAEGVADLAAACAAAWQQFADQVRRRGNAPV</sequence>
<dbReference type="Proteomes" id="UP000063699">
    <property type="component" value="Chromosome"/>
</dbReference>
<dbReference type="STRING" id="860235.AOZ06_39690"/>
<keyword evidence="4" id="KW-1185">Reference proteome</keyword>
<proteinExistence type="predicted"/>
<evidence type="ECO:0000256" key="1">
    <source>
        <dbReference type="SAM" id="MobiDB-lite"/>
    </source>
</evidence>
<accession>A0A0N9I5Q6</accession>